<organism evidence="3 4">
    <name type="scientific">Reticulomyxa filosa</name>
    <dbReference type="NCBI Taxonomy" id="46433"/>
    <lineage>
        <taxon>Eukaryota</taxon>
        <taxon>Sar</taxon>
        <taxon>Rhizaria</taxon>
        <taxon>Retaria</taxon>
        <taxon>Foraminifera</taxon>
        <taxon>Monothalamids</taxon>
        <taxon>Reticulomyxidae</taxon>
        <taxon>Reticulomyxa</taxon>
    </lineage>
</organism>
<dbReference type="Proteomes" id="UP000023152">
    <property type="component" value="Unassembled WGS sequence"/>
</dbReference>
<evidence type="ECO:0000313" key="3">
    <source>
        <dbReference type="EMBL" id="ETO33550.1"/>
    </source>
</evidence>
<feature type="compositionally biased region" description="Basic residues" evidence="1">
    <location>
        <begin position="100"/>
        <end position="112"/>
    </location>
</feature>
<dbReference type="Pfam" id="PF21235">
    <property type="entry name" value="UBA_ARI1"/>
    <property type="match status" value="1"/>
</dbReference>
<feature type="compositionally biased region" description="Low complexity" evidence="1">
    <location>
        <begin position="251"/>
        <end position="264"/>
    </location>
</feature>
<accession>X6P4T3</accession>
<feature type="region of interest" description="Disordered" evidence="1">
    <location>
        <begin position="100"/>
        <end position="145"/>
    </location>
</feature>
<evidence type="ECO:0000259" key="2">
    <source>
        <dbReference type="Pfam" id="PF21235"/>
    </source>
</evidence>
<feature type="compositionally biased region" description="Basic residues" evidence="1">
    <location>
        <begin position="278"/>
        <end position="296"/>
    </location>
</feature>
<sequence>MVDIISGGGGSKFIPKKKKAFQFILFFFQLFVCNEMNSKTNSANKYLELHIPKLIISCLSCFLYFSDCLFFNAFKSMYQNFLRMFFFGFNFAYKKKKQTRVKPKTMPRKSRGGKSVETSGPPSRMSIKAVAKEESEEWPEATTDTEEWDEDKKILQKELASYEMEKYFLSKSNYHIITQNDAIAKMQQKIGQVYSVLQIHRWLCVLLLRNFHWDTTQLLEEYLYHYQTEASRLELLEQCGAVCVRHKSIGNDDNNNNNNNNNNNDNDDESSEEDTRGNSKKKKKKNKNKNSNKKNNKNGSREEEAKDNNGGRVVQPSHSIDRPNQIAKCVEASSLIKW</sequence>
<evidence type="ECO:0000256" key="1">
    <source>
        <dbReference type="SAM" id="MobiDB-lite"/>
    </source>
</evidence>
<evidence type="ECO:0000313" key="4">
    <source>
        <dbReference type="Proteomes" id="UP000023152"/>
    </source>
</evidence>
<gene>
    <name evidence="3" type="ORF">RFI_03550</name>
</gene>
<proteinExistence type="predicted"/>
<reference evidence="3 4" key="1">
    <citation type="journal article" date="2013" name="Curr. Biol.">
        <title>The Genome of the Foraminiferan Reticulomyxa filosa.</title>
        <authorList>
            <person name="Glockner G."/>
            <person name="Hulsmann N."/>
            <person name="Schleicher M."/>
            <person name="Noegel A.A."/>
            <person name="Eichinger L."/>
            <person name="Gallinger C."/>
            <person name="Pawlowski J."/>
            <person name="Sierra R."/>
            <person name="Euteneuer U."/>
            <person name="Pillet L."/>
            <person name="Moustafa A."/>
            <person name="Platzer M."/>
            <person name="Groth M."/>
            <person name="Szafranski K."/>
            <person name="Schliwa M."/>
        </authorList>
    </citation>
    <scope>NUCLEOTIDE SEQUENCE [LARGE SCALE GENOMIC DNA]</scope>
</reference>
<feature type="region of interest" description="Disordered" evidence="1">
    <location>
        <begin position="248"/>
        <end position="325"/>
    </location>
</feature>
<feature type="compositionally biased region" description="Acidic residues" evidence="1">
    <location>
        <begin position="134"/>
        <end position="145"/>
    </location>
</feature>
<comment type="caution">
    <text evidence="3">The sequence shown here is derived from an EMBL/GenBank/DDBJ whole genome shotgun (WGS) entry which is preliminary data.</text>
</comment>
<keyword evidence="4" id="KW-1185">Reference proteome</keyword>
<dbReference type="InterPro" id="IPR048962">
    <property type="entry name" value="ARIH1-like_UBL"/>
</dbReference>
<protein>
    <submittedName>
        <fullName evidence="3">NOL1/NOP2/Sun family protein</fullName>
    </submittedName>
</protein>
<dbReference type="AlphaFoldDB" id="X6P4T3"/>
<dbReference type="EMBL" id="ASPP01003308">
    <property type="protein sequence ID" value="ETO33550.1"/>
    <property type="molecule type" value="Genomic_DNA"/>
</dbReference>
<feature type="compositionally biased region" description="Basic and acidic residues" evidence="1">
    <location>
        <begin position="299"/>
        <end position="309"/>
    </location>
</feature>
<feature type="domain" description="E3 ubiquitin-protein ligase ARIH1-like UBA-like" evidence="2">
    <location>
        <begin position="185"/>
        <end position="222"/>
    </location>
</feature>
<name>X6P4T3_RETFI</name>